<dbReference type="GO" id="GO:0035435">
    <property type="term" value="P:phosphate ion transmembrane transport"/>
    <property type="evidence" value="ECO:0007669"/>
    <property type="project" value="TreeGrafter"/>
</dbReference>
<dbReference type="GO" id="GO:0015293">
    <property type="term" value="F:symporter activity"/>
    <property type="evidence" value="ECO:0007669"/>
    <property type="project" value="UniProtKB-KW"/>
</dbReference>
<feature type="transmembrane region" description="Helical" evidence="11">
    <location>
        <begin position="513"/>
        <end position="536"/>
    </location>
</feature>
<keyword evidence="5 11" id="KW-0592">Phosphate transport</keyword>
<dbReference type="PATRIC" id="fig|1121022.4.peg.2890"/>
<accession>V4P5W0</accession>
<keyword evidence="3 11" id="KW-0813">Transport</keyword>
<dbReference type="EMBL" id="AWGB01000030">
    <property type="protein sequence ID" value="ESQ89337.1"/>
    <property type="molecule type" value="Genomic_DNA"/>
</dbReference>
<evidence type="ECO:0000256" key="11">
    <source>
        <dbReference type="RuleBase" id="RU363058"/>
    </source>
</evidence>
<reference evidence="12 13" key="1">
    <citation type="journal article" date="2014" name="Nature">
        <title>Sequential evolution of bacterial morphology by co-option of a developmental regulator.</title>
        <authorList>
            <person name="Jiang C."/>
            <person name="Brown P.J."/>
            <person name="Ducret A."/>
            <person name="Brun Y.V."/>
        </authorList>
    </citation>
    <scope>NUCLEOTIDE SEQUENCE [LARGE SCALE GENOMIC DNA]</scope>
    <source>
        <strain evidence="12 13">DSM 16100</strain>
    </source>
</reference>
<feature type="transmembrane region" description="Helical" evidence="11">
    <location>
        <begin position="142"/>
        <end position="164"/>
    </location>
</feature>
<keyword evidence="6 11" id="KW-0812">Transmembrane</keyword>
<keyword evidence="13" id="KW-1185">Reference proteome</keyword>
<gene>
    <name evidence="12" type="ORF">ABENE_14210</name>
</gene>
<dbReference type="eggNOG" id="COG0306">
    <property type="taxonomic scope" value="Bacteria"/>
</dbReference>
<feature type="transmembrane region" description="Helical" evidence="11">
    <location>
        <begin position="209"/>
        <end position="228"/>
    </location>
</feature>
<dbReference type="RefSeq" id="WP_018081861.1">
    <property type="nucleotide sequence ID" value="NZ_AQWM01000008.1"/>
</dbReference>
<evidence type="ECO:0000256" key="7">
    <source>
        <dbReference type="ARBA" id="ARBA00022847"/>
    </source>
</evidence>
<keyword evidence="8 11" id="KW-1133">Transmembrane helix</keyword>
<evidence type="ECO:0000256" key="3">
    <source>
        <dbReference type="ARBA" id="ARBA00022448"/>
    </source>
</evidence>
<dbReference type="Proteomes" id="UP000017837">
    <property type="component" value="Unassembled WGS sequence"/>
</dbReference>
<feature type="transmembrane region" description="Helical" evidence="11">
    <location>
        <begin position="274"/>
        <end position="292"/>
    </location>
</feature>
<evidence type="ECO:0000256" key="4">
    <source>
        <dbReference type="ARBA" id="ARBA00022475"/>
    </source>
</evidence>
<comment type="similarity">
    <text evidence="2">Belongs to the inorganic phosphate transporter (PiT) (TC 2.A.20) family. Pit subfamily.</text>
</comment>
<dbReference type="Pfam" id="PF01384">
    <property type="entry name" value="PHO4"/>
    <property type="match status" value="1"/>
</dbReference>
<comment type="subcellular location">
    <subcellularLocation>
        <location evidence="1">Cell membrane</location>
        <topology evidence="1">Multi-pass membrane protein</topology>
    </subcellularLocation>
    <subcellularLocation>
        <location evidence="11">Membrane</location>
        <topology evidence="11">Multi-pass membrane protein</topology>
    </subcellularLocation>
</comment>
<dbReference type="STRING" id="1121022.GCA_000376105_02195"/>
<proteinExistence type="inferred from homology"/>
<evidence type="ECO:0000256" key="2">
    <source>
        <dbReference type="ARBA" id="ARBA00005342"/>
    </source>
</evidence>
<organism evidence="12 13">
    <name type="scientific">Asticcacaulis benevestitus DSM 16100 = ATCC BAA-896</name>
    <dbReference type="NCBI Taxonomy" id="1121022"/>
    <lineage>
        <taxon>Bacteria</taxon>
        <taxon>Pseudomonadati</taxon>
        <taxon>Pseudomonadota</taxon>
        <taxon>Alphaproteobacteria</taxon>
        <taxon>Caulobacterales</taxon>
        <taxon>Caulobacteraceae</taxon>
        <taxon>Asticcacaulis</taxon>
    </lineage>
</organism>
<evidence type="ECO:0000313" key="13">
    <source>
        <dbReference type="Proteomes" id="UP000017837"/>
    </source>
</evidence>
<feature type="transmembrane region" description="Helical" evidence="11">
    <location>
        <begin position="26"/>
        <end position="45"/>
    </location>
</feature>
<evidence type="ECO:0000256" key="10">
    <source>
        <dbReference type="ARBA" id="ARBA00047348"/>
    </source>
</evidence>
<comment type="caution">
    <text evidence="12">The sequence shown here is derived from an EMBL/GenBank/DDBJ whole genome shotgun (WGS) entry which is preliminary data.</text>
</comment>
<dbReference type="GO" id="GO:0005886">
    <property type="term" value="C:plasma membrane"/>
    <property type="evidence" value="ECO:0007669"/>
    <property type="project" value="UniProtKB-SubCell"/>
</dbReference>
<dbReference type="PANTHER" id="PTHR11101:SF65">
    <property type="entry name" value="LOW-AFFINITY INORGANIC PHOSPHATE TRANSPORTER PITA-RELATED"/>
    <property type="match status" value="1"/>
</dbReference>
<feature type="transmembrane region" description="Helical" evidence="11">
    <location>
        <begin position="57"/>
        <end position="76"/>
    </location>
</feature>
<protein>
    <recommendedName>
        <fullName evidence="11">Phosphate transporter</fullName>
    </recommendedName>
</protein>
<evidence type="ECO:0000256" key="9">
    <source>
        <dbReference type="ARBA" id="ARBA00023136"/>
    </source>
</evidence>
<feature type="transmembrane region" description="Helical" evidence="11">
    <location>
        <begin position="104"/>
        <end position="130"/>
    </location>
</feature>
<keyword evidence="4" id="KW-1003">Cell membrane</keyword>
<evidence type="ECO:0000256" key="6">
    <source>
        <dbReference type="ARBA" id="ARBA00022692"/>
    </source>
</evidence>
<keyword evidence="7" id="KW-0769">Symport</keyword>
<evidence type="ECO:0000256" key="8">
    <source>
        <dbReference type="ARBA" id="ARBA00022989"/>
    </source>
</evidence>
<evidence type="ECO:0000256" key="5">
    <source>
        <dbReference type="ARBA" id="ARBA00022592"/>
    </source>
</evidence>
<sequence>MFDASFESNPIDSVTPPPVPPKKLRLSPNLFFLVPILLGLIYVGYSVHKDAAAIGEPLAMGAFLFLGLALLIAFGFEFVNGFHDTANAVATVIYTHSMPPLFAVIWSGVFNFLGVLASTGAVAYGIVMLLPVELILQVGTGAGYAMIFALLISAIIWNLGTWILGIPNSSSHALIGSIMGVGLANQLMTSAVNATSGIDWAQAAKVGKALIFSPLIGFIAAALLLLAMKTLIRNPKLYEAPKDQAPPPFWIRTTLIAACTGVSFAHGGNDGQKGMGLIMIILIGVAPATYALNRALPDTAQPAYVASLDAGEQAFAVHAHGASVPTLDIARSAVNAAVRNRRIDTPDLYGALAMMTGNIETQIKVHGALSKVPAADMPQLRNDMYLVNGAVSILKADKNAKAMPDTKALSGLQATLNDMTRYVPTWVKIATALALGLGTMVGWKRIVVTVGEKIGKSHMTYGQGAAAGLVAAVTIYAAERLGLPVSTTHILSGGVAGTMTANRSGLQWSTIRGIAMAWVLTLPATVVLSGLLYFILRQVL</sequence>
<name>V4P5W0_9CAUL</name>
<dbReference type="InterPro" id="IPR001204">
    <property type="entry name" value="Phos_transporter"/>
</dbReference>
<dbReference type="OrthoDB" id="9779554at2"/>
<feature type="transmembrane region" description="Helical" evidence="11">
    <location>
        <begin position="249"/>
        <end position="268"/>
    </location>
</feature>
<dbReference type="AlphaFoldDB" id="V4P5W0"/>
<evidence type="ECO:0000256" key="1">
    <source>
        <dbReference type="ARBA" id="ARBA00004651"/>
    </source>
</evidence>
<dbReference type="PANTHER" id="PTHR11101">
    <property type="entry name" value="PHOSPHATE TRANSPORTER"/>
    <property type="match status" value="1"/>
</dbReference>
<keyword evidence="9 11" id="KW-0472">Membrane</keyword>
<evidence type="ECO:0000313" key="12">
    <source>
        <dbReference type="EMBL" id="ESQ89337.1"/>
    </source>
</evidence>
<comment type="catalytic activity">
    <reaction evidence="10">
        <text>phosphate(in) + H(+)(in) = phosphate(out) + H(+)(out)</text>
        <dbReference type="Rhea" id="RHEA:29939"/>
        <dbReference type="ChEBI" id="CHEBI:15378"/>
        <dbReference type="ChEBI" id="CHEBI:43474"/>
    </reaction>
</comment>
<dbReference type="GO" id="GO:0005315">
    <property type="term" value="F:phosphate transmembrane transporter activity"/>
    <property type="evidence" value="ECO:0007669"/>
    <property type="project" value="InterPro"/>
</dbReference>